<name>A0A317MRX2_9GAMM</name>
<keyword evidence="1" id="KW-1133">Transmembrane helix</keyword>
<feature type="transmembrane region" description="Helical" evidence="1">
    <location>
        <begin position="12"/>
        <end position="31"/>
    </location>
</feature>
<dbReference type="InterPro" id="IPR016833">
    <property type="entry name" value="Put_Na-Bile_cotransptr"/>
</dbReference>
<dbReference type="PIRSF" id="PIRSF026166">
    <property type="entry name" value="UCP026166"/>
    <property type="match status" value="1"/>
</dbReference>
<keyword evidence="1" id="KW-0812">Transmembrane</keyword>
<dbReference type="AlphaFoldDB" id="A0A317MRX2"/>
<evidence type="ECO:0000313" key="2">
    <source>
        <dbReference type="EMBL" id="PWV59780.1"/>
    </source>
</evidence>
<feature type="transmembrane region" description="Helical" evidence="1">
    <location>
        <begin position="286"/>
        <end position="307"/>
    </location>
</feature>
<dbReference type="Gene3D" id="1.20.1530.20">
    <property type="match status" value="1"/>
</dbReference>
<sequence length="329" mass="35801">MLLTHLRRLYRDWFLGGMIAAVILATLLPQFGRSGGVLHADVLCNIGIFLIFFLHGIGLSTQSLKAGMLRWRLHLLVQLFTFVVFPLLWLGGRLLFGGWLPSDLLLGFLYLCALPSTISSSVAMTAMARGNVPAAIFNATLSSLLGIVLTPLLLALLAGTQGGNLSLLDAVLDIARLLLLPFAIGQALRPLCGDWFARRKRYTSLLDRCVILLLVYASFCDSVEAGLWTRYGFDTLALTLLGSALILALVLWLTQHLARRCGFNTEDEITAVFCGSKKTLASGVPMAKLLFGAHPALGVIVLPIMFYHPLQLFVCSVLAERYAARAASV</sequence>
<feature type="transmembrane region" description="Helical" evidence="1">
    <location>
        <begin position="71"/>
        <end position="92"/>
    </location>
</feature>
<organism evidence="2 3">
    <name type="scientific">Plasticicumulans acidivorans</name>
    <dbReference type="NCBI Taxonomy" id="886464"/>
    <lineage>
        <taxon>Bacteria</taxon>
        <taxon>Pseudomonadati</taxon>
        <taxon>Pseudomonadota</taxon>
        <taxon>Gammaproteobacteria</taxon>
        <taxon>Candidatus Competibacteraceae</taxon>
        <taxon>Plasticicumulans</taxon>
    </lineage>
</organism>
<feature type="transmembrane region" description="Helical" evidence="1">
    <location>
        <begin position="235"/>
        <end position="254"/>
    </location>
</feature>
<feature type="transmembrane region" description="Helical" evidence="1">
    <location>
        <begin position="37"/>
        <end position="59"/>
    </location>
</feature>
<protein>
    <submittedName>
        <fullName evidence="2">Sodium/bile acid cotransporter 7</fullName>
    </submittedName>
</protein>
<dbReference type="EMBL" id="QGTJ01000009">
    <property type="protein sequence ID" value="PWV59780.1"/>
    <property type="molecule type" value="Genomic_DNA"/>
</dbReference>
<accession>A0A317MRX2</accession>
<reference evidence="2 3" key="1">
    <citation type="submission" date="2018-05" db="EMBL/GenBank/DDBJ databases">
        <title>Genomic Encyclopedia of Type Strains, Phase IV (KMG-IV): sequencing the most valuable type-strain genomes for metagenomic binning, comparative biology and taxonomic classification.</title>
        <authorList>
            <person name="Goeker M."/>
        </authorList>
    </citation>
    <scope>NUCLEOTIDE SEQUENCE [LARGE SCALE GENOMIC DNA]</scope>
    <source>
        <strain evidence="2 3">DSM 23606</strain>
    </source>
</reference>
<feature type="transmembrane region" description="Helical" evidence="1">
    <location>
        <begin position="135"/>
        <end position="158"/>
    </location>
</feature>
<dbReference type="Proteomes" id="UP000246569">
    <property type="component" value="Unassembled WGS sequence"/>
</dbReference>
<evidence type="ECO:0000256" key="1">
    <source>
        <dbReference type="SAM" id="Phobius"/>
    </source>
</evidence>
<dbReference type="InterPro" id="IPR038770">
    <property type="entry name" value="Na+/solute_symporter_sf"/>
</dbReference>
<dbReference type="OrthoDB" id="9792271at2"/>
<keyword evidence="1" id="KW-0472">Membrane</keyword>
<comment type="caution">
    <text evidence="2">The sequence shown here is derived from an EMBL/GenBank/DDBJ whole genome shotgun (WGS) entry which is preliminary data.</text>
</comment>
<dbReference type="PANTHER" id="PTHR18640:SF5">
    <property type="entry name" value="SODIUM_BILE ACID COTRANSPORTER 7"/>
    <property type="match status" value="1"/>
</dbReference>
<gene>
    <name evidence="2" type="ORF">C7443_10933</name>
</gene>
<dbReference type="PANTHER" id="PTHR18640">
    <property type="entry name" value="SOLUTE CARRIER FAMILY 10 MEMBER 7"/>
    <property type="match status" value="1"/>
</dbReference>
<dbReference type="RefSeq" id="WP_110019395.1">
    <property type="nucleotide sequence ID" value="NZ_QGTJ01000009.1"/>
</dbReference>
<evidence type="ECO:0000313" key="3">
    <source>
        <dbReference type="Proteomes" id="UP000246569"/>
    </source>
</evidence>
<dbReference type="Pfam" id="PF13593">
    <property type="entry name" value="SBF_like"/>
    <property type="match status" value="1"/>
</dbReference>
<feature type="transmembrane region" description="Helical" evidence="1">
    <location>
        <begin position="170"/>
        <end position="188"/>
    </location>
</feature>
<proteinExistence type="predicted"/>
<feature type="transmembrane region" description="Helical" evidence="1">
    <location>
        <begin position="104"/>
        <end position="123"/>
    </location>
</feature>
<dbReference type="GO" id="GO:0005886">
    <property type="term" value="C:plasma membrane"/>
    <property type="evidence" value="ECO:0007669"/>
    <property type="project" value="TreeGrafter"/>
</dbReference>
<keyword evidence="3" id="KW-1185">Reference proteome</keyword>